<feature type="compositionally biased region" description="Acidic residues" evidence="1">
    <location>
        <begin position="1"/>
        <end position="16"/>
    </location>
</feature>
<evidence type="ECO:0000313" key="2">
    <source>
        <dbReference type="EMBL" id="KAJ4427152.1"/>
    </source>
</evidence>
<proteinExistence type="predicted"/>
<feature type="compositionally biased region" description="Acidic residues" evidence="1">
    <location>
        <begin position="40"/>
        <end position="53"/>
    </location>
</feature>
<sequence length="184" mass="20987">MSNMDEEGVAEEEEVVDYNPIPRPSAYGSSVSSMKYSDNSGEENDSVDSDSGNDSDTPNFRAKKPKLKKKCVPQRMLDTSRAVESYDYKLAYRMDDQQESEVRESAHGVKRRYEERGNVKLRLGKRSSNTDQNDYKGSPRNIFDLHVTVDNTDEEVASDIANKLCEEKDDLICSSYDRTKHHIE</sequence>
<feature type="compositionally biased region" description="Basic residues" evidence="1">
    <location>
        <begin position="61"/>
        <end position="72"/>
    </location>
</feature>
<feature type="compositionally biased region" description="Polar residues" evidence="1">
    <location>
        <begin position="27"/>
        <end position="36"/>
    </location>
</feature>
<reference evidence="2 3" key="1">
    <citation type="journal article" date="2022" name="Allergy">
        <title>Genome assembly and annotation of Periplaneta americana reveal a comprehensive cockroach allergen profile.</title>
        <authorList>
            <person name="Wang L."/>
            <person name="Xiong Q."/>
            <person name="Saelim N."/>
            <person name="Wang L."/>
            <person name="Nong W."/>
            <person name="Wan A.T."/>
            <person name="Shi M."/>
            <person name="Liu X."/>
            <person name="Cao Q."/>
            <person name="Hui J.H.L."/>
            <person name="Sookrung N."/>
            <person name="Leung T.F."/>
            <person name="Tungtrongchitr A."/>
            <person name="Tsui S.K.W."/>
        </authorList>
    </citation>
    <scope>NUCLEOTIDE SEQUENCE [LARGE SCALE GENOMIC DNA]</scope>
    <source>
        <strain evidence="2">PWHHKU_190912</strain>
    </source>
</reference>
<organism evidence="2 3">
    <name type="scientific">Periplaneta americana</name>
    <name type="common">American cockroach</name>
    <name type="synonym">Blatta americana</name>
    <dbReference type="NCBI Taxonomy" id="6978"/>
    <lineage>
        <taxon>Eukaryota</taxon>
        <taxon>Metazoa</taxon>
        <taxon>Ecdysozoa</taxon>
        <taxon>Arthropoda</taxon>
        <taxon>Hexapoda</taxon>
        <taxon>Insecta</taxon>
        <taxon>Pterygota</taxon>
        <taxon>Neoptera</taxon>
        <taxon>Polyneoptera</taxon>
        <taxon>Dictyoptera</taxon>
        <taxon>Blattodea</taxon>
        <taxon>Blattoidea</taxon>
        <taxon>Blattidae</taxon>
        <taxon>Blattinae</taxon>
        <taxon>Periplaneta</taxon>
    </lineage>
</organism>
<dbReference type="Proteomes" id="UP001148838">
    <property type="component" value="Unassembled WGS sequence"/>
</dbReference>
<keyword evidence="3" id="KW-1185">Reference proteome</keyword>
<dbReference type="EMBL" id="JAJSOF020000038">
    <property type="protein sequence ID" value="KAJ4427152.1"/>
    <property type="molecule type" value="Genomic_DNA"/>
</dbReference>
<evidence type="ECO:0000313" key="3">
    <source>
        <dbReference type="Proteomes" id="UP001148838"/>
    </source>
</evidence>
<name>A0ABQ8RZI9_PERAM</name>
<evidence type="ECO:0000256" key="1">
    <source>
        <dbReference type="SAM" id="MobiDB-lite"/>
    </source>
</evidence>
<protein>
    <submittedName>
        <fullName evidence="2">Uncharacterized protein</fullName>
    </submittedName>
</protein>
<comment type="caution">
    <text evidence="2">The sequence shown here is derived from an EMBL/GenBank/DDBJ whole genome shotgun (WGS) entry which is preliminary data.</text>
</comment>
<accession>A0ABQ8RZI9</accession>
<feature type="region of interest" description="Disordered" evidence="1">
    <location>
        <begin position="1"/>
        <end position="76"/>
    </location>
</feature>
<gene>
    <name evidence="2" type="ORF">ANN_24768</name>
</gene>